<evidence type="ECO:0000256" key="2">
    <source>
        <dbReference type="SAM" id="Coils"/>
    </source>
</evidence>
<dbReference type="PANTHER" id="PTHR10039">
    <property type="entry name" value="AMELOGENIN"/>
    <property type="match status" value="1"/>
</dbReference>
<evidence type="ECO:0000313" key="5">
    <source>
        <dbReference type="EMBL" id="KAF5314292.1"/>
    </source>
</evidence>
<gene>
    <name evidence="5" type="ORF">D9619_011982</name>
</gene>
<feature type="domain" description="NACHT" evidence="4">
    <location>
        <begin position="93"/>
        <end position="248"/>
    </location>
</feature>
<dbReference type="Gene3D" id="3.40.50.300">
    <property type="entry name" value="P-loop containing nucleotide triphosphate hydrolases"/>
    <property type="match status" value="1"/>
</dbReference>
<evidence type="ECO:0000256" key="3">
    <source>
        <dbReference type="SAM" id="MobiDB-lite"/>
    </source>
</evidence>
<dbReference type="Proteomes" id="UP000567179">
    <property type="component" value="Unassembled WGS sequence"/>
</dbReference>
<dbReference type="InterPro" id="IPR056884">
    <property type="entry name" value="NPHP3-like_N"/>
</dbReference>
<protein>
    <recommendedName>
        <fullName evidence="4">NACHT domain-containing protein</fullName>
    </recommendedName>
</protein>
<keyword evidence="2" id="KW-0175">Coiled coil</keyword>
<evidence type="ECO:0000313" key="6">
    <source>
        <dbReference type="Proteomes" id="UP000567179"/>
    </source>
</evidence>
<dbReference type="InterPro" id="IPR007111">
    <property type="entry name" value="NACHT_NTPase"/>
</dbReference>
<dbReference type="OrthoDB" id="3269932at2759"/>
<proteinExistence type="predicted"/>
<dbReference type="SUPFAM" id="SSF52540">
    <property type="entry name" value="P-loop containing nucleoside triphosphate hydrolases"/>
    <property type="match status" value="1"/>
</dbReference>
<reference evidence="5 6" key="1">
    <citation type="journal article" date="2020" name="ISME J.">
        <title>Uncovering the hidden diversity of litter-decomposition mechanisms in mushroom-forming fungi.</title>
        <authorList>
            <person name="Floudas D."/>
            <person name="Bentzer J."/>
            <person name="Ahren D."/>
            <person name="Johansson T."/>
            <person name="Persson P."/>
            <person name="Tunlid A."/>
        </authorList>
    </citation>
    <scope>NUCLEOTIDE SEQUENCE [LARGE SCALE GENOMIC DNA]</scope>
    <source>
        <strain evidence="5 6">CBS 101986</strain>
    </source>
</reference>
<dbReference type="AlphaFoldDB" id="A0A8H5EVW9"/>
<dbReference type="Pfam" id="PF24883">
    <property type="entry name" value="NPHP3_N"/>
    <property type="match status" value="1"/>
</dbReference>
<evidence type="ECO:0000256" key="1">
    <source>
        <dbReference type="ARBA" id="ARBA00022737"/>
    </source>
</evidence>
<keyword evidence="1" id="KW-0677">Repeat</keyword>
<dbReference type="InterPro" id="IPR027417">
    <property type="entry name" value="P-loop_NTPase"/>
</dbReference>
<evidence type="ECO:0000259" key="4">
    <source>
        <dbReference type="PROSITE" id="PS50837"/>
    </source>
</evidence>
<dbReference type="EMBL" id="JAACJJ010000044">
    <property type="protein sequence ID" value="KAF5314292.1"/>
    <property type="molecule type" value="Genomic_DNA"/>
</dbReference>
<sequence>MNHGSHLSLPSGKMMESASHITITGGSFVAAQSNITSIKDREKKLKALYNTVSLNAILNSGGRADPVRCFPGTREEVMARIEMWMDDQDSDYPIFWLSGPAGAGKSAIAQTIAERCLERSVTMVNFFFFRSDDTRSHARPLVATLLYQIFDLFPDADSLKARVEDTIVNKPLVFNASVEQQFKDLMYHVVDYLRGLCEDCRKIVVIIDGLDECAQENQATQQSLLRALYALSVVKNSSLKIFIGSRADPHLIMAFNELPSAVTNIFLDADNYHPSDDIRNMVTGQFEIIKNSHHLSWTLDNDWPPPADIEEVVTKSSGQFIYAATVMRYIASSPESPSHSLERVKGIRPVISNSPFAALDAIYTHILSCVRDWESAKDLLSAHILTGLRDEMFVQFKSLTPHRAFVFKALGYAVTDIPSYLSDLTSLLQFSADRREIVFYHTSLVDFLLDRVRSGVYFIDLAEFRIKIVPKLFNSHLEDDEGFWHVSFSLLSHIERADTHITEALLRPPITGTGNLKFIGTKGVLIFVAKLKLLYSEEQPDIHRRILTIWLTAFLNQGFLLSGSDHASMEKQAANIWGELNGLKVENVLAEGLTSADNSDPEPEDSLSDGKREHSISEEELEEELSEEELDQAQDIYTATRLLPVEVQKVIAGIEGFRSDMTLARMSLKDARQEVVAAQEDAQATRIEASATRVHVQTAHAEIEAVRWETETARKALSYVWAEVGRAANECEAVRAKGQAEADVLRAEVESLGSKLRALRAELVNIQASNDSWSKISRNAANGSTLFLCHSNTSGDGVPQWIVI</sequence>
<keyword evidence="6" id="KW-1185">Reference proteome</keyword>
<feature type="compositionally biased region" description="Basic and acidic residues" evidence="3">
    <location>
        <begin position="608"/>
        <end position="617"/>
    </location>
</feature>
<feature type="region of interest" description="Disordered" evidence="3">
    <location>
        <begin position="593"/>
        <end position="629"/>
    </location>
</feature>
<dbReference type="PROSITE" id="PS50837">
    <property type="entry name" value="NACHT"/>
    <property type="match status" value="1"/>
</dbReference>
<comment type="caution">
    <text evidence="5">The sequence shown here is derived from an EMBL/GenBank/DDBJ whole genome shotgun (WGS) entry which is preliminary data.</text>
</comment>
<feature type="coiled-coil region" evidence="2">
    <location>
        <begin position="742"/>
        <end position="769"/>
    </location>
</feature>
<accession>A0A8H5EVW9</accession>
<feature type="compositionally biased region" description="Acidic residues" evidence="3">
    <location>
        <begin position="618"/>
        <end position="629"/>
    </location>
</feature>
<organism evidence="5 6">
    <name type="scientific">Psilocybe cf. subviscida</name>
    <dbReference type="NCBI Taxonomy" id="2480587"/>
    <lineage>
        <taxon>Eukaryota</taxon>
        <taxon>Fungi</taxon>
        <taxon>Dikarya</taxon>
        <taxon>Basidiomycota</taxon>
        <taxon>Agaricomycotina</taxon>
        <taxon>Agaricomycetes</taxon>
        <taxon>Agaricomycetidae</taxon>
        <taxon>Agaricales</taxon>
        <taxon>Agaricineae</taxon>
        <taxon>Strophariaceae</taxon>
        <taxon>Psilocybe</taxon>
    </lineage>
</organism>
<dbReference type="PANTHER" id="PTHR10039:SF14">
    <property type="entry name" value="NACHT DOMAIN-CONTAINING PROTEIN"/>
    <property type="match status" value="1"/>
</dbReference>
<name>A0A8H5EVW9_9AGAR</name>